<keyword evidence="2" id="KW-0472">Membrane</keyword>
<gene>
    <name evidence="3" type="ORF">TNIN_84281</name>
</gene>
<keyword evidence="2" id="KW-0812">Transmembrane</keyword>
<dbReference type="EMBL" id="BMAV01008339">
    <property type="protein sequence ID" value="GFY51840.1"/>
    <property type="molecule type" value="Genomic_DNA"/>
</dbReference>
<protein>
    <submittedName>
        <fullName evidence="3">Uncharacterized protein</fullName>
    </submittedName>
</protein>
<dbReference type="Proteomes" id="UP000886998">
    <property type="component" value="Unassembled WGS sequence"/>
</dbReference>
<name>A0A8X7C1G4_9ARAC</name>
<feature type="compositionally biased region" description="Basic and acidic residues" evidence="1">
    <location>
        <begin position="1"/>
        <end position="10"/>
    </location>
</feature>
<evidence type="ECO:0000256" key="2">
    <source>
        <dbReference type="SAM" id="Phobius"/>
    </source>
</evidence>
<evidence type="ECO:0000313" key="4">
    <source>
        <dbReference type="Proteomes" id="UP000886998"/>
    </source>
</evidence>
<sequence length="94" mass="10431">MKTEKAELRRNAGGIQSLSGAEKRMSPPGDMDSFTYESNLQPIGSIDQNLRGRSRVKKNWADGTICVEKIFFCIFSKIILVAVVFAIFTIISMG</sequence>
<evidence type="ECO:0000256" key="1">
    <source>
        <dbReference type="SAM" id="MobiDB-lite"/>
    </source>
</evidence>
<accession>A0A8X7C1G4</accession>
<organism evidence="3 4">
    <name type="scientific">Trichonephila inaurata madagascariensis</name>
    <dbReference type="NCBI Taxonomy" id="2747483"/>
    <lineage>
        <taxon>Eukaryota</taxon>
        <taxon>Metazoa</taxon>
        <taxon>Ecdysozoa</taxon>
        <taxon>Arthropoda</taxon>
        <taxon>Chelicerata</taxon>
        <taxon>Arachnida</taxon>
        <taxon>Araneae</taxon>
        <taxon>Araneomorphae</taxon>
        <taxon>Entelegynae</taxon>
        <taxon>Araneoidea</taxon>
        <taxon>Nephilidae</taxon>
        <taxon>Trichonephila</taxon>
        <taxon>Trichonephila inaurata</taxon>
    </lineage>
</organism>
<feature type="region of interest" description="Disordered" evidence="1">
    <location>
        <begin position="1"/>
        <end position="28"/>
    </location>
</feature>
<comment type="caution">
    <text evidence="3">The sequence shown here is derived from an EMBL/GenBank/DDBJ whole genome shotgun (WGS) entry which is preliminary data.</text>
</comment>
<keyword evidence="2" id="KW-1133">Transmembrane helix</keyword>
<keyword evidence="4" id="KW-1185">Reference proteome</keyword>
<evidence type="ECO:0000313" key="3">
    <source>
        <dbReference type="EMBL" id="GFY51840.1"/>
    </source>
</evidence>
<reference evidence="3" key="1">
    <citation type="submission" date="2020-08" db="EMBL/GenBank/DDBJ databases">
        <title>Multicomponent nature underlies the extraordinary mechanical properties of spider dragline silk.</title>
        <authorList>
            <person name="Kono N."/>
            <person name="Nakamura H."/>
            <person name="Mori M."/>
            <person name="Yoshida Y."/>
            <person name="Ohtoshi R."/>
            <person name="Malay A.D."/>
            <person name="Moran D.A.P."/>
            <person name="Tomita M."/>
            <person name="Numata K."/>
            <person name="Arakawa K."/>
        </authorList>
    </citation>
    <scope>NUCLEOTIDE SEQUENCE</scope>
</reference>
<proteinExistence type="predicted"/>
<dbReference type="AlphaFoldDB" id="A0A8X7C1G4"/>
<feature type="transmembrane region" description="Helical" evidence="2">
    <location>
        <begin position="70"/>
        <end position="91"/>
    </location>
</feature>